<dbReference type="SUPFAM" id="SSF81336">
    <property type="entry name" value="F1F0 ATP synthase subunit A"/>
    <property type="match status" value="1"/>
</dbReference>
<comment type="similarity">
    <text evidence="2">Belongs to the ATPase A chain family.</text>
</comment>
<evidence type="ECO:0000256" key="10">
    <source>
        <dbReference type="ARBA" id="ARBA00023310"/>
    </source>
</evidence>
<keyword evidence="6" id="KW-0375">Hydrogen ion transport</keyword>
<feature type="transmembrane region" description="Helical" evidence="12">
    <location>
        <begin position="100"/>
        <end position="120"/>
    </location>
</feature>
<keyword evidence="5 12" id="KW-0812">Transmembrane</keyword>
<dbReference type="InterPro" id="IPR035908">
    <property type="entry name" value="F0_ATP_A_sf"/>
</dbReference>
<dbReference type="AlphaFoldDB" id="A0A4Y6A5T7"/>
<feature type="transmembrane region" description="Helical" evidence="12">
    <location>
        <begin position="140"/>
        <end position="163"/>
    </location>
</feature>
<keyword evidence="9 12" id="KW-0472">Membrane</keyword>
<dbReference type="Pfam" id="PF00119">
    <property type="entry name" value="ATP-synt_A"/>
    <property type="match status" value="1"/>
</dbReference>
<evidence type="ECO:0000256" key="11">
    <source>
        <dbReference type="RuleBase" id="RU004450"/>
    </source>
</evidence>
<dbReference type="GO" id="GO:0045259">
    <property type="term" value="C:proton-transporting ATP synthase complex"/>
    <property type="evidence" value="ECO:0007669"/>
    <property type="project" value="UniProtKB-KW"/>
</dbReference>
<evidence type="ECO:0000256" key="12">
    <source>
        <dbReference type="SAM" id="Phobius"/>
    </source>
</evidence>
<keyword evidence="10" id="KW-0066">ATP synthesis</keyword>
<feature type="transmembrane region" description="Helical" evidence="12">
    <location>
        <begin position="34"/>
        <end position="50"/>
    </location>
</feature>
<comment type="subcellular location">
    <subcellularLocation>
        <location evidence="1">Membrane</location>
        <topology evidence="1">Multi-pass membrane protein</topology>
    </subcellularLocation>
    <subcellularLocation>
        <location evidence="11">Mitochondrion inner membrane</location>
        <topology evidence="11">Multi-pass membrane protein</topology>
    </subcellularLocation>
</comment>
<protein>
    <recommendedName>
        <fullName evidence="11">ATP synthase subunit a</fullName>
    </recommendedName>
</protein>
<proteinExistence type="inferred from homology"/>
<evidence type="ECO:0000256" key="6">
    <source>
        <dbReference type="ARBA" id="ARBA00022781"/>
    </source>
</evidence>
<feature type="transmembrane region" description="Helical" evidence="12">
    <location>
        <begin position="169"/>
        <end position="187"/>
    </location>
</feature>
<evidence type="ECO:0000256" key="2">
    <source>
        <dbReference type="ARBA" id="ARBA00006810"/>
    </source>
</evidence>
<evidence type="ECO:0000256" key="9">
    <source>
        <dbReference type="ARBA" id="ARBA00023136"/>
    </source>
</evidence>
<name>A0A4Y6A5T7_9BILA</name>
<dbReference type="EMBL" id="MK471355">
    <property type="protein sequence ID" value="QDE53441.1"/>
    <property type="molecule type" value="Genomic_DNA"/>
</dbReference>
<dbReference type="CDD" id="cd00310">
    <property type="entry name" value="ATP-synt_Fo_a_6"/>
    <property type="match status" value="1"/>
</dbReference>
<geneLocation type="mitochondrion" evidence="13"/>
<evidence type="ECO:0000256" key="3">
    <source>
        <dbReference type="ARBA" id="ARBA00022448"/>
    </source>
</evidence>
<keyword evidence="8" id="KW-0406">Ion transport</keyword>
<sequence>MGVINLMVLWGLGVYLRDLGRESLGVLGEKGECNLASLVVGVGVLCWWAVDNLGGLFLGTSISVGYGMVMVVGVMAWVWGEVVKVVSSGVELYCGHYMVPGLRGVLVLVLPFMELMSVVIRPLTLSVRLSTNITSGHVLLIMASLFASAGWLMGVGVGVVGWLLGLLEVFVAVLQGGIFAMLVIIYMD</sequence>
<feature type="transmembrane region" description="Helical" evidence="12">
    <location>
        <begin position="57"/>
        <end position="80"/>
    </location>
</feature>
<dbReference type="PRINTS" id="PR00123">
    <property type="entry name" value="ATPASEA"/>
</dbReference>
<evidence type="ECO:0000256" key="7">
    <source>
        <dbReference type="ARBA" id="ARBA00022989"/>
    </source>
</evidence>
<dbReference type="GO" id="GO:0015986">
    <property type="term" value="P:proton motive force-driven ATP synthesis"/>
    <property type="evidence" value="ECO:0007669"/>
    <property type="project" value="InterPro"/>
</dbReference>
<organism evidence="13">
    <name type="scientific">Sphaerirostris picae</name>
    <dbReference type="NCBI Taxonomy" id="2575820"/>
    <lineage>
        <taxon>Eukaryota</taxon>
        <taxon>Metazoa</taxon>
        <taxon>Spiralia</taxon>
        <taxon>Lophotrochozoa</taxon>
        <taxon>Acanthocephala</taxon>
        <taxon>Palaeacanthocephala</taxon>
        <taxon>Polymorphida</taxon>
        <taxon>Centrorhynchidae</taxon>
        <taxon>Sphaerirostris</taxon>
    </lineage>
</organism>
<dbReference type="Gene3D" id="1.20.120.220">
    <property type="entry name" value="ATP synthase, F0 complex, subunit A"/>
    <property type="match status" value="1"/>
</dbReference>
<evidence type="ECO:0000256" key="1">
    <source>
        <dbReference type="ARBA" id="ARBA00004141"/>
    </source>
</evidence>
<dbReference type="GO" id="GO:0005743">
    <property type="term" value="C:mitochondrial inner membrane"/>
    <property type="evidence" value="ECO:0007669"/>
    <property type="project" value="UniProtKB-SubCell"/>
</dbReference>
<evidence type="ECO:0000256" key="4">
    <source>
        <dbReference type="ARBA" id="ARBA00022547"/>
    </source>
</evidence>
<keyword evidence="7 12" id="KW-1133">Transmembrane helix</keyword>
<evidence type="ECO:0000256" key="5">
    <source>
        <dbReference type="ARBA" id="ARBA00022692"/>
    </source>
</evidence>
<gene>
    <name evidence="13" type="primary">ATP6</name>
</gene>
<keyword evidence="13" id="KW-0496">Mitochondrion</keyword>
<reference evidence="13" key="1">
    <citation type="journal article" date="2019" name="Parasitol. Res.">
        <title>Characterization of the complete mitochondrial genome of Sphaerirostris picae (Rudolphi, 1819) (Acanthocephala: Centrorhynchidae), representative of the genus Sphaerirostris.</title>
        <authorList>
            <person name="Muhammad N."/>
            <person name="Suleman"/>
            <person name="Ma J."/>
            <person name="Khan M.S."/>
            <person name="Li L."/>
            <person name="Zhao Q."/>
            <person name="Ahmad M.S."/>
            <person name="Zhu X.Q."/>
        </authorList>
    </citation>
    <scope>NUCLEOTIDE SEQUENCE</scope>
    <source>
        <strain evidence="13">Pakistan</strain>
    </source>
</reference>
<evidence type="ECO:0000256" key="8">
    <source>
        <dbReference type="ARBA" id="ARBA00023065"/>
    </source>
</evidence>
<keyword evidence="4" id="KW-0138">CF(0)</keyword>
<evidence type="ECO:0000313" key="13">
    <source>
        <dbReference type="EMBL" id="QDE53441.1"/>
    </source>
</evidence>
<dbReference type="GO" id="GO:0015078">
    <property type="term" value="F:proton transmembrane transporter activity"/>
    <property type="evidence" value="ECO:0007669"/>
    <property type="project" value="InterPro"/>
</dbReference>
<dbReference type="InterPro" id="IPR000568">
    <property type="entry name" value="ATP_synth_F0_asu"/>
</dbReference>
<accession>A0A4Y6A5T7</accession>
<keyword evidence="3" id="KW-0813">Transport</keyword>